<evidence type="ECO:0000256" key="1">
    <source>
        <dbReference type="ARBA" id="ARBA00022516"/>
    </source>
</evidence>
<keyword evidence="3" id="KW-0443">Lipid metabolism</keyword>
<dbReference type="GO" id="GO:0008770">
    <property type="term" value="F:[acyl-carrier-protein] phosphodiesterase activity"/>
    <property type="evidence" value="ECO:0007669"/>
    <property type="project" value="InterPro"/>
</dbReference>
<evidence type="ECO:0000256" key="4">
    <source>
        <dbReference type="ARBA" id="ARBA00023160"/>
    </source>
</evidence>
<comment type="caution">
    <text evidence="5">The sequence shown here is derived from an EMBL/GenBank/DDBJ whole genome shotgun (WGS) entry which is preliminary data.</text>
</comment>
<evidence type="ECO:0000313" key="5">
    <source>
        <dbReference type="EMBL" id="OCQ22841.1"/>
    </source>
</evidence>
<keyword evidence="4" id="KW-0275">Fatty acid biosynthesis</keyword>
<evidence type="ECO:0000256" key="3">
    <source>
        <dbReference type="ARBA" id="ARBA00023098"/>
    </source>
</evidence>
<keyword evidence="1" id="KW-0444">Lipid biosynthesis</keyword>
<reference evidence="6" key="1">
    <citation type="submission" date="2016-07" db="EMBL/GenBank/DDBJ databases">
        <authorList>
            <person name="Florea S."/>
            <person name="Webb J.S."/>
            <person name="Jaromczyk J."/>
            <person name="Schardl C.L."/>
        </authorList>
    </citation>
    <scope>NUCLEOTIDE SEQUENCE [LARGE SCALE GENOMIC DNA]</scope>
    <source>
        <strain evidence="6">IPB1</strain>
    </source>
</reference>
<gene>
    <name evidence="5" type="ORF">A7985_02475</name>
</gene>
<proteinExistence type="predicted"/>
<dbReference type="PANTHER" id="PTHR38764:SF1">
    <property type="entry name" value="ACYL CARRIER PROTEIN PHOSPHODIESTERASE"/>
    <property type="match status" value="1"/>
</dbReference>
<dbReference type="OrthoDB" id="8442777at2"/>
<dbReference type="EMBL" id="MAUJ01000001">
    <property type="protein sequence ID" value="OCQ22841.1"/>
    <property type="molecule type" value="Genomic_DNA"/>
</dbReference>
<dbReference type="Pfam" id="PF04336">
    <property type="entry name" value="ACP_PD"/>
    <property type="match status" value="1"/>
</dbReference>
<dbReference type="RefSeq" id="WP_065788844.1">
    <property type="nucleotide sequence ID" value="NZ_MAUJ01000001.1"/>
</dbReference>
<keyword evidence="2" id="KW-0378">Hydrolase</keyword>
<sequence>MNYLAHLFLAQSNADSYFGNLLGDFQKGLDMSLINHSVKNGLANHILVDKFTDQHRAVRFSKSLFSNERKRFSGVALDVLYDHFLIEHWHLYTQTEFDVFKHRSYQLLQQNLPVMPVRMQYVMNNIINHDWFAHYQSLQGTAQALDNISKRIRFKNQFSGIGKEIEDNYTELEQLFLEFFPELIEHVANNALESQPGSLNNKLR</sequence>
<protein>
    <submittedName>
        <fullName evidence="5">ACP phosphodiesterase</fullName>
    </submittedName>
</protein>
<keyword evidence="4" id="KW-0276">Fatty acid metabolism</keyword>
<name>A0A1C0TU39_9GAMM</name>
<dbReference type="PIRSF" id="PIRSF011489">
    <property type="entry name" value="DUF479"/>
    <property type="match status" value="1"/>
</dbReference>
<dbReference type="GO" id="GO:0006633">
    <property type="term" value="P:fatty acid biosynthetic process"/>
    <property type="evidence" value="ECO:0007669"/>
    <property type="project" value="UniProtKB-KW"/>
</dbReference>
<dbReference type="AlphaFoldDB" id="A0A1C0TU39"/>
<dbReference type="PANTHER" id="PTHR38764">
    <property type="entry name" value="ACYL CARRIER PROTEIN PHOSPHODIESTERASE"/>
    <property type="match status" value="1"/>
</dbReference>
<evidence type="ECO:0000313" key="6">
    <source>
        <dbReference type="Proteomes" id="UP000093366"/>
    </source>
</evidence>
<organism evidence="5 6">
    <name type="scientific">Pseudoalteromonas luteoviolacea</name>
    <dbReference type="NCBI Taxonomy" id="43657"/>
    <lineage>
        <taxon>Bacteria</taxon>
        <taxon>Pseudomonadati</taxon>
        <taxon>Pseudomonadota</taxon>
        <taxon>Gammaproteobacteria</taxon>
        <taxon>Alteromonadales</taxon>
        <taxon>Pseudoalteromonadaceae</taxon>
        <taxon>Pseudoalteromonas</taxon>
    </lineage>
</organism>
<dbReference type="Proteomes" id="UP000093366">
    <property type="component" value="Unassembled WGS sequence"/>
</dbReference>
<accession>A0A1C0TU39</accession>
<dbReference type="InterPro" id="IPR007431">
    <property type="entry name" value="ACP_PD"/>
</dbReference>
<evidence type="ECO:0000256" key="2">
    <source>
        <dbReference type="ARBA" id="ARBA00022801"/>
    </source>
</evidence>